<accession>A0ACA9P0F1</accession>
<gene>
    <name evidence="1" type="ORF">ACOLOM_LOCUS9513</name>
</gene>
<dbReference type="EMBL" id="CAJVPT010027789">
    <property type="protein sequence ID" value="CAG8685040.1"/>
    <property type="molecule type" value="Genomic_DNA"/>
</dbReference>
<sequence>MKMLAPGGRIVYSTCSLNPVENEAVVAAALRSSNGEYCLVDSSDRLPELSRRPGVNSWKVAVDKQGERLAESYDTYWNGLNEHMKRESKILDTMFPPANVENLHLDRCWRIYPHLQNSGGFFVAVLERSPTFAMPVPRKKPAKRPVAEMSGTPEPDTHKRPRIEKEDPELVMDVDMVDKPESEAVGPTEPSVVVEERKKTGGTYKEEPYTYIEPNVPDVQKCLRYDGSYGYNATSPFPAHNLFVRNADPTVLRSIYLSNDLVKQVLTFNEPSRLRFISAGIKLATRQEGSNRMANKLKRSGGISAEEVGDGGTESKYRVLNDAVTQILPYMVPGDVLNGDMNVLKTFIRKAYPLTREFPEVVRDMFEKCGKHDVVNGKLESHGYSQTLGT</sequence>
<keyword evidence="2" id="KW-1185">Reference proteome</keyword>
<feature type="non-terminal residue" evidence="1">
    <location>
        <position position="390"/>
    </location>
</feature>
<evidence type="ECO:0000313" key="1">
    <source>
        <dbReference type="EMBL" id="CAG8685040.1"/>
    </source>
</evidence>
<evidence type="ECO:0000313" key="2">
    <source>
        <dbReference type="Proteomes" id="UP000789525"/>
    </source>
</evidence>
<reference evidence="1" key="1">
    <citation type="submission" date="2021-06" db="EMBL/GenBank/DDBJ databases">
        <authorList>
            <person name="Kallberg Y."/>
            <person name="Tangrot J."/>
            <person name="Rosling A."/>
        </authorList>
    </citation>
    <scope>NUCLEOTIDE SEQUENCE</scope>
    <source>
        <strain evidence="1">CL356</strain>
    </source>
</reference>
<comment type="caution">
    <text evidence="1">The sequence shown here is derived from an EMBL/GenBank/DDBJ whole genome shotgun (WGS) entry which is preliminary data.</text>
</comment>
<dbReference type="Proteomes" id="UP000789525">
    <property type="component" value="Unassembled WGS sequence"/>
</dbReference>
<name>A0ACA9P0F1_9GLOM</name>
<organism evidence="1 2">
    <name type="scientific">Acaulospora colombiana</name>
    <dbReference type="NCBI Taxonomy" id="27376"/>
    <lineage>
        <taxon>Eukaryota</taxon>
        <taxon>Fungi</taxon>
        <taxon>Fungi incertae sedis</taxon>
        <taxon>Mucoromycota</taxon>
        <taxon>Glomeromycotina</taxon>
        <taxon>Glomeromycetes</taxon>
        <taxon>Diversisporales</taxon>
        <taxon>Acaulosporaceae</taxon>
        <taxon>Acaulospora</taxon>
    </lineage>
</organism>
<protein>
    <submittedName>
        <fullName evidence="1">14337_t:CDS:1</fullName>
    </submittedName>
</protein>
<proteinExistence type="predicted"/>